<dbReference type="InterPro" id="IPR058743">
    <property type="entry name" value="SarA"/>
</dbReference>
<dbReference type="Proteomes" id="UP000839513">
    <property type="component" value="Unassembled WGS sequence"/>
</dbReference>
<reference evidence="2" key="2">
    <citation type="submission" date="2018-11" db="EMBL/GenBank/DDBJ databases">
        <authorList>
            <consortium name="PulseNet: The National Subtyping Network for Foodborne Disease Surveillance"/>
            <person name="Tarr C.L."/>
            <person name="Trees E."/>
            <person name="Katz L.S."/>
            <person name="Carleton-Romer H.A."/>
            <person name="Stroika S."/>
            <person name="Kucerova Z."/>
            <person name="Roache K.F."/>
            <person name="Sabol A.L."/>
            <person name="Besser J."/>
            <person name="Gerner-Smidt P."/>
        </authorList>
    </citation>
    <scope>NUCLEOTIDE SEQUENCE [LARGE SCALE GENOMIC DNA]</scope>
    <source>
        <strain evidence="2">PNUSAS059687</strain>
    </source>
</reference>
<reference evidence="3" key="1">
    <citation type="submission" date="2018-07" db="EMBL/GenBank/DDBJ databases">
        <authorList>
            <consortium name="GenomeTrakr network: Whole genome sequencing for foodborne pathogen traceback"/>
        </authorList>
    </citation>
    <scope>NUCLEOTIDE SEQUENCE [LARGE SCALE GENOMIC DNA]</scope>
    <source>
        <strain evidence="3">FDA00013282</strain>
    </source>
</reference>
<gene>
    <name evidence="3" type="ORF">DTA53_07035</name>
    <name evidence="2" type="ORF">EEN88_24110</name>
</gene>
<evidence type="ECO:0000313" key="2">
    <source>
        <dbReference type="EMBL" id="MHT00750.1"/>
    </source>
</evidence>
<keyword evidence="1" id="KW-0812">Transmembrane</keyword>
<organism evidence="2">
    <name type="scientific">Salmonella enterica</name>
    <name type="common">Salmonella choleraesuis</name>
    <dbReference type="NCBI Taxonomy" id="28901"/>
    <lineage>
        <taxon>Bacteria</taxon>
        <taxon>Pseudomonadati</taxon>
        <taxon>Pseudomonadota</taxon>
        <taxon>Gammaproteobacteria</taxon>
        <taxon>Enterobacterales</taxon>
        <taxon>Enterobacteriaceae</taxon>
        <taxon>Salmonella</taxon>
    </lineage>
</organism>
<keyword evidence="1" id="KW-1133">Transmembrane helix</keyword>
<evidence type="ECO:0000313" key="3">
    <source>
        <dbReference type="EMBL" id="MJX46671.1"/>
    </source>
</evidence>
<evidence type="ECO:0000256" key="1">
    <source>
        <dbReference type="SAM" id="Phobius"/>
    </source>
</evidence>
<dbReference type="AlphaFoldDB" id="A0A3L2LFP2"/>
<protein>
    <submittedName>
        <fullName evidence="2">Transposase</fullName>
    </submittedName>
</protein>
<dbReference type="EMBL" id="RTRY01000004">
    <property type="protein sequence ID" value="MJX46671.1"/>
    <property type="molecule type" value="Genomic_DNA"/>
</dbReference>
<comment type="caution">
    <text evidence="2">The sequence shown here is derived from an EMBL/GenBank/DDBJ whole genome shotgun (WGS) entry which is preliminary data.</text>
</comment>
<dbReference type="Proteomes" id="UP000885264">
    <property type="component" value="Unassembled WGS sequence"/>
</dbReference>
<accession>A0A3L2LFP2</accession>
<dbReference type="EMBL" id="RNUA01000220">
    <property type="protein sequence ID" value="MHT00750.1"/>
    <property type="molecule type" value="Genomic_DNA"/>
</dbReference>
<feature type="transmembrane region" description="Helical" evidence="1">
    <location>
        <begin position="6"/>
        <end position="26"/>
    </location>
</feature>
<keyword evidence="1" id="KW-0472">Membrane</keyword>
<proteinExistence type="predicted"/>
<name>A0A3L2LFP2_SALER</name>
<sequence>MMRFVYIYILVIYGSYLWFSLGGNMFTINSTNRVASTIAPYACVSDVNLEDKATFLTSAFSDEHTSIHAYDSSLQCFVLNDQHVPQNTLATDVEGYNRGLQERISLEYQPLESIVFLLGTPAVLETKESLSLPVSPDALTQKLLSISSKDECKLSGSTSCTTPASHNPPSGYIAQYRHSAEVFPDE</sequence>
<dbReference type="Pfam" id="PF26316">
    <property type="entry name" value="SarA_SteE"/>
    <property type="match status" value="1"/>
</dbReference>